<dbReference type="PROSITE" id="PS51352">
    <property type="entry name" value="THIOREDOXIN_2"/>
    <property type="match status" value="1"/>
</dbReference>
<evidence type="ECO:0000256" key="4">
    <source>
        <dbReference type="PIRSR" id="PIRSR603782-2"/>
    </source>
</evidence>
<sequence>MWHRRGILLGRCVRHGTHRVLSTGPAEPASRAPIPISWTRLLGLGALSAGALAFYYARKQEVQEKKVRSQAVAYGKPNVGGPFQLLSSTGTIVRSEDFLGQYVVLYFGFTNCPDLCPTELTKLTNALVEIEKLDLDGAVVTPVFITVDPKRDRPPVLREYQKKYHPRMVALTGSMPEINAVAKRFRVYFSAPEGDDDNYLVDHSLFAYLIGRDGTVVDIFGRDMTEDDIIEKIVGVVRKDNEASSSAVVDSGDVSAKATADTK</sequence>
<dbReference type="Proteomes" id="UP000039324">
    <property type="component" value="Unassembled WGS sequence"/>
</dbReference>
<dbReference type="FunFam" id="3.40.30.10:FF:000013">
    <property type="entry name" value="Blast:Protein SCO1 homolog, mitochondrial"/>
    <property type="match status" value="1"/>
</dbReference>
<feature type="domain" description="Thioredoxin" evidence="5">
    <location>
        <begin position="65"/>
        <end position="239"/>
    </location>
</feature>
<dbReference type="PANTHER" id="PTHR12151:SF5">
    <property type="entry name" value="AT19154P"/>
    <property type="match status" value="1"/>
</dbReference>
<evidence type="ECO:0000313" key="6">
    <source>
        <dbReference type="EMBL" id="CEP01711.1"/>
    </source>
</evidence>
<evidence type="ECO:0000313" key="9">
    <source>
        <dbReference type="Proteomes" id="UP000290189"/>
    </source>
</evidence>
<dbReference type="InterPro" id="IPR013766">
    <property type="entry name" value="Thioredoxin_domain"/>
</dbReference>
<dbReference type="Pfam" id="PF02630">
    <property type="entry name" value="SCO1-SenC"/>
    <property type="match status" value="1"/>
</dbReference>
<feature type="disulfide bond" description="Redox-active" evidence="4">
    <location>
        <begin position="112"/>
        <end position="116"/>
    </location>
</feature>
<accession>A0A0G4J393</accession>
<keyword evidence="7" id="KW-0496">Mitochondrion</keyword>
<dbReference type="GO" id="GO:0033617">
    <property type="term" value="P:mitochondrial respiratory chain complex IV assembly"/>
    <property type="evidence" value="ECO:0007669"/>
    <property type="project" value="TreeGrafter"/>
</dbReference>
<dbReference type="GO" id="GO:0005739">
    <property type="term" value="C:mitochondrion"/>
    <property type="evidence" value="ECO:0007669"/>
    <property type="project" value="GOC"/>
</dbReference>
<gene>
    <name evidence="6" type="ORF">PBRA_008653</name>
    <name evidence="7" type="ORF">PLBR_LOCUS5740</name>
</gene>
<feature type="binding site" evidence="3">
    <location>
        <position position="112"/>
    </location>
    <ligand>
        <name>Cu cation</name>
        <dbReference type="ChEBI" id="CHEBI:23378"/>
    </ligand>
</feature>
<proteinExistence type="inferred from homology"/>
<feature type="binding site" evidence="3">
    <location>
        <position position="203"/>
    </location>
    <ligand>
        <name>Cu cation</name>
        <dbReference type="ChEBI" id="CHEBI:23378"/>
    </ligand>
</feature>
<dbReference type="OrthoDB" id="270009at2759"/>
<organism evidence="6 8">
    <name type="scientific">Plasmodiophora brassicae</name>
    <name type="common">Clubroot disease agent</name>
    <dbReference type="NCBI Taxonomy" id="37360"/>
    <lineage>
        <taxon>Eukaryota</taxon>
        <taxon>Sar</taxon>
        <taxon>Rhizaria</taxon>
        <taxon>Endomyxa</taxon>
        <taxon>Phytomyxea</taxon>
        <taxon>Plasmodiophorida</taxon>
        <taxon>Plasmodiophoridae</taxon>
        <taxon>Plasmodiophora</taxon>
    </lineage>
</organism>
<dbReference type="OMA" id="MLYFRVE"/>
<keyword evidence="4" id="KW-1015">Disulfide bond</keyword>
<keyword evidence="8" id="KW-1185">Reference proteome</keyword>
<dbReference type="CDD" id="cd02968">
    <property type="entry name" value="SCO"/>
    <property type="match status" value="1"/>
</dbReference>
<dbReference type="Proteomes" id="UP000290189">
    <property type="component" value="Unassembled WGS sequence"/>
</dbReference>
<evidence type="ECO:0000313" key="8">
    <source>
        <dbReference type="Proteomes" id="UP000039324"/>
    </source>
</evidence>
<dbReference type="AlphaFoldDB" id="A0A0G4J393"/>
<dbReference type="SUPFAM" id="SSF52833">
    <property type="entry name" value="Thioredoxin-like"/>
    <property type="match status" value="1"/>
</dbReference>
<dbReference type="PANTHER" id="PTHR12151">
    <property type="entry name" value="ELECTRON TRANSPORT PROTIN SCO1/SENC FAMILY MEMBER"/>
    <property type="match status" value="1"/>
</dbReference>
<evidence type="ECO:0000313" key="7">
    <source>
        <dbReference type="EMBL" id="SPQ98525.1"/>
    </source>
</evidence>
<evidence type="ECO:0000256" key="1">
    <source>
        <dbReference type="ARBA" id="ARBA00010996"/>
    </source>
</evidence>
<name>A0A0G4J393_PLABS</name>
<feature type="binding site" evidence="3">
    <location>
        <position position="116"/>
    </location>
    <ligand>
        <name>Cu cation</name>
        <dbReference type="ChEBI" id="CHEBI:23378"/>
    </ligand>
</feature>
<geneLocation type="mitochondrion" evidence="7"/>
<evidence type="ECO:0000256" key="2">
    <source>
        <dbReference type="ARBA" id="ARBA00023008"/>
    </source>
</evidence>
<dbReference type="GO" id="GO:0046872">
    <property type="term" value="F:metal ion binding"/>
    <property type="evidence" value="ECO:0007669"/>
    <property type="project" value="UniProtKB-KW"/>
</dbReference>
<keyword evidence="2 3" id="KW-0186">Copper</keyword>
<evidence type="ECO:0000256" key="3">
    <source>
        <dbReference type="PIRSR" id="PIRSR603782-1"/>
    </source>
</evidence>
<evidence type="ECO:0000259" key="5">
    <source>
        <dbReference type="PROSITE" id="PS51352"/>
    </source>
</evidence>
<comment type="similarity">
    <text evidence="1">Belongs to the SCO1/2 family.</text>
</comment>
<dbReference type="STRING" id="37360.A0A0G4J393"/>
<dbReference type="InterPro" id="IPR003782">
    <property type="entry name" value="SCO1/SenC"/>
</dbReference>
<dbReference type="InterPro" id="IPR036249">
    <property type="entry name" value="Thioredoxin-like_sf"/>
</dbReference>
<reference evidence="6 8" key="1">
    <citation type="submission" date="2015-02" db="EMBL/GenBank/DDBJ databases">
        <authorList>
            <person name="Chooi Y.-H."/>
        </authorList>
    </citation>
    <scope>NUCLEOTIDE SEQUENCE [LARGE SCALE GENOMIC DNA]</scope>
    <source>
        <strain evidence="6">E3</strain>
    </source>
</reference>
<dbReference type="Gene3D" id="3.40.30.10">
    <property type="entry name" value="Glutaredoxin"/>
    <property type="match status" value="1"/>
</dbReference>
<protein>
    <recommendedName>
        <fullName evidence="5">Thioredoxin domain-containing protein</fullName>
    </recommendedName>
</protein>
<keyword evidence="3" id="KW-0479">Metal-binding</keyword>
<reference evidence="7 9" key="2">
    <citation type="submission" date="2018-03" db="EMBL/GenBank/DDBJ databases">
        <authorList>
            <person name="Fogelqvist J."/>
        </authorList>
    </citation>
    <scope>NUCLEOTIDE SEQUENCE [LARGE SCALE GENOMIC DNA]</scope>
</reference>
<dbReference type="EMBL" id="CDSF01000116">
    <property type="protein sequence ID" value="CEP01711.1"/>
    <property type="molecule type" value="Genomic_DNA"/>
</dbReference>
<dbReference type="EMBL" id="OVEO01000010">
    <property type="protein sequence ID" value="SPQ98525.1"/>
    <property type="molecule type" value="Genomic_DNA"/>
</dbReference>